<organism evidence="11 12">
    <name type="scientific">Musca domestica</name>
    <name type="common">House fly</name>
    <dbReference type="NCBI Taxonomy" id="7370"/>
    <lineage>
        <taxon>Eukaryota</taxon>
        <taxon>Metazoa</taxon>
        <taxon>Ecdysozoa</taxon>
        <taxon>Arthropoda</taxon>
        <taxon>Hexapoda</taxon>
        <taxon>Insecta</taxon>
        <taxon>Pterygota</taxon>
        <taxon>Neoptera</taxon>
        <taxon>Endopterygota</taxon>
        <taxon>Diptera</taxon>
        <taxon>Brachycera</taxon>
        <taxon>Muscomorpha</taxon>
        <taxon>Muscoidea</taxon>
        <taxon>Muscidae</taxon>
        <taxon>Musca</taxon>
    </lineage>
</organism>
<evidence type="ECO:0000256" key="3">
    <source>
        <dbReference type="ARBA" id="ARBA00022475"/>
    </source>
</evidence>
<dbReference type="VEuPathDB" id="VectorBase:MDOA002252"/>
<evidence type="ECO:0000256" key="2">
    <source>
        <dbReference type="ARBA" id="ARBA00008685"/>
    </source>
</evidence>
<dbReference type="InterPro" id="IPR001320">
    <property type="entry name" value="Iontro_rcpt_C"/>
</dbReference>
<dbReference type="STRING" id="7370.A0A1I8M877"/>
<feature type="transmembrane region" description="Helical" evidence="9">
    <location>
        <begin position="418"/>
        <end position="438"/>
    </location>
</feature>
<protein>
    <submittedName>
        <fullName evidence="12">Uncharacterized protein LOC101890356</fullName>
    </submittedName>
</protein>
<dbReference type="VEuPathDB" id="VectorBase:MDOMA2_011814"/>
<evidence type="ECO:0000256" key="7">
    <source>
        <dbReference type="ARBA" id="ARBA00023170"/>
    </source>
</evidence>
<evidence type="ECO:0000256" key="6">
    <source>
        <dbReference type="ARBA" id="ARBA00023136"/>
    </source>
</evidence>
<dbReference type="PANTHER" id="PTHR42643">
    <property type="entry name" value="IONOTROPIC RECEPTOR 20A-RELATED"/>
    <property type="match status" value="1"/>
</dbReference>
<keyword evidence="3" id="KW-1003">Cell membrane</keyword>
<dbReference type="Gene3D" id="3.40.190.10">
    <property type="entry name" value="Periplasmic binding protein-like II"/>
    <property type="match status" value="1"/>
</dbReference>
<keyword evidence="6 9" id="KW-0472">Membrane</keyword>
<keyword evidence="11" id="KW-1185">Reference proteome</keyword>
<comment type="subcellular location">
    <subcellularLocation>
        <location evidence="1">Cell membrane</location>
        <topology evidence="1">Multi-pass membrane protein</topology>
    </subcellularLocation>
</comment>
<reference evidence="12" key="1">
    <citation type="submission" date="2025-08" db="UniProtKB">
        <authorList>
            <consortium name="RefSeq"/>
        </authorList>
    </citation>
    <scope>IDENTIFICATION</scope>
    <source>
        <strain evidence="12">Aabys</strain>
        <tissue evidence="12">Whole body</tissue>
    </source>
</reference>
<evidence type="ECO:0000313" key="12">
    <source>
        <dbReference type="RefSeq" id="XP_011290183.2"/>
    </source>
</evidence>
<dbReference type="Gene3D" id="1.10.287.70">
    <property type="match status" value="1"/>
</dbReference>
<comment type="similarity">
    <text evidence="2">Belongs to the glutamate-gated ion channel (TC 1.A.10.1) family.</text>
</comment>
<keyword evidence="7" id="KW-0675">Receptor</keyword>
<feature type="transmembrane region" description="Helical" evidence="9">
    <location>
        <begin position="354"/>
        <end position="376"/>
    </location>
</feature>
<gene>
    <name evidence="12" type="primary">LOC101890356</name>
</gene>
<name>A0A9J7D351_MUSDO</name>
<dbReference type="RefSeq" id="XP_011290183.2">
    <property type="nucleotide sequence ID" value="XM_011291881.2"/>
</dbReference>
<dbReference type="SUPFAM" id="SSF53850">
    <property type="entry name" value="Periplasmic binding protein-like II"/>
    <property type="match status" value="1"/>
</dbReference>
<keyword evidence="8" id="KW-0325">Glycoprotein</keyword>
<feature type="domain" description="Ionotropic glutamate receptor C-terminal" evidence="10">
    <location>
        <begin position="355"/>
        <end position="596"/>
    </location>
</feature>
<dbReference type="Pfam" id="PF00060">
    <property type="entry name" value="Lig_chan"/>
    <property type="match status" value="1"/>
</dbReference>
<evidence type="ECO:0000313" key="11">
    <source>
        <dbReference type="Proteomes" id="UP001652621"/>
    </source>
</evidence>
<dbReference type="PANTHER" id="PTHR42643:SF40">
    <property type="entry name" value="IONOTROPIC RECEPTOR 41A-RELATED"/>
    <property type="match status" value="1"/>
</dbReference>
<evidence type="ECO:0000256" key="9">
    <source>
        <dbReference type="SAM" id="Phobius"/>
    </source>
</evidence>
<proteinExistence type="inferred from homology"/>
<sequence length="651" mass="75539">MLAAEASHWSTVINIILQLYFSDLTTTCVLWNKDFDLHGTSFVNFNVVLIINPWNLNDTFSKDIYNFEKQDNQLSNDGIYFDDWIKKFVAAISHTHCEGFVVFQDDIPRFAHTYRKASVYSLWRSFEPKFLFAYTKEKLTEDYFQDLLFKNIANILVIETDFKNATQFYIKTNKFVGSLFENPNELIDVSVFNAIEGTFEPTVDLYPRNKLQNLQGREIIVGAFDYRPFVVVDFNRLPLYYDHAEDNPRHLVHIDGTEMRIVHTFCELYNCSVQVDTTEKEEWGTPYPNYTSDGMIGTIIDGKTHMGMGAMYAWYMAYKSIDQTTFLGRSGVTCLVPAPSRKTRWTLPIRPFPYSLWLAVIFCLCWETVALCLTRFFEDRVVVRQNNASIWSSIQFAYVTTLKLFISQSSRYVVRSHTVRTILFACYMIDIIVSSIYAGGLSAILTIPDLTEAPDSVARLYSHNLTWTSTSYAWITSIVDEGDGPKDPIFHRILANYRINSMDEMRSKAKTENMGFALERMAFGHFGNGDFFTPEALQHLKLMVEDIYYSFTVAMVPRMWPHLPKYNDLILAWHSSGLSKYWEWKIVAEYMNANEQNRVQASMYNHIDVGPVQLDVDNFAGFIGLWIAGIFMSILVFIGEWICYWWNRNQI</sequence>
<keyword evidence="5 9" id="KW-1133">Transmembrane helix</keyword>
<accession>A0A9J7D351</accession>
<evidence type="ECO:0000256" key="1">
    <source>
        <dbReference type="ARBA" id="ARBA00004651"/>
    </source>
</evidence>
<dbReference type="GeneID" id="101890356"/>
<dbReference type="OrthoDB" id="8182981at2759"/>
<feature type="transmembrane region" description="Helical" evidence="9">
    <location>
        <begin position="619"/>
        <end position="646"/>
    </location>
</feature>
<dbReference type="InterPro" id="IPR052192">
    <property type="entry name" value="Insect_Ionotropic_Sensory_Rcpt"/>
</dbReference>
<evidence type="ECO:0000256" key="5">
    <source>
        <dbReference type="ARBA" id="ARBA00022989"/>
    </source>
</evidence>
<evidence type="ECO:0000256" key="4">
    <source>
        <dbReference type="ARBA" id="ARBA00022692"/>
    </source>
</evidence>
<dbReference type="Proteomes" id="UP001652621">
    <property type="component" value="Unplaced"/>
</dbReference>
<evidence type="ECO:0000256" key="8">
    <source>
        <dbReference type="ARBA" id="ARBA00023180"/>
    </source>
</evidence>
<evidence type="ECO:0000259" key="10">
    <source>
        <dbReference type="Pfam" id="PF00060"/>
    </source>
</evidence>
<keyword evidence="4 9" id="KW-0812">Transmembrane</keyword>